<sequence>MMGKLDGGEEKLFYAFSLEDAVPQDHLLRRIDRFLDLSELRPFYSSIGRPSVDPELMVRMLLVGYCFGIRSERRLCEEVHLNLAYRWFCRLGLEDRVPDHSTFSKARHGRFREAGLFRSLFEATVRRCMADGLVGGEGFATDASLIHADASKNRSAWKGEAVDWEDPQIASRPVVEYLDALDDGPKVTEKKRVSLTDPAAQWTCAHGGPAHFAWATNYLVDVQASVIVDVEASPAVRPAEVAASRRMVDRTEERFGLKPKRLMGDKAYGSAEMLSWMVKEKGIEPHVALFAQPDRKKADGVGRGDFTYDPEEDAYTCPAGKKLKRFRREARAKKAKPPPDQVYRYYALKADCDACPLKPKCCPNLPMRKLPRSIHEDARDKVRELQRTEAYEVSQRDRKKVEMAFAHLEQNLGFRRLRLRGPTGAQDEFLLAAAVQNLRKLACRVA</sequence>
<evidence type="ECO:0000259" key="2">
    <source>
        <dbReference type="Pfam" id="PF13751"/>
    </source>
</evidence>
<dbReference type="Proteomes" id="UP001142610">
    <property type="component" value="Unassembled WGS sequence"/>
</dbReference>
<feature type="domain" description="Transposase InsH N-terminal" evidence="1">
    <location>
        <begin position="17"/>
        <end position="108"/>
    </location>
</feature>
<comment type="caution">
    <text evidence="3">The sequence shown here is derived from an EMBL/GenBank/DDBJ whole genome shotgun (WGS) entry which is preliminary data.</text>
</comment>
<organism evidence="3 4">
    <name type="scientific">Parvularcula maris</name>
    <dbReference type="NCBI Taxonomy" id="2965077"/>
    <lineage>
        <taxon>Bacteria</taxon>
        <taxon>Pseudomonadati</taxon>
        <taxon>Pseudomonadota</taxon>
        <taxon>Alphaproteobacteria</taxon>
        <taxon>Parvularculales</taxon>
        <taxon>Parvularculaceae</taxon>
        <taxon>Parvularcula</taxon>
    </lineage>
</organism>
<dbReference type="InterPro" id="IPR025668">
    <property type="entry name" value="Tnp_DDE_dom"/>
</dbReference>
<reference evidence="3" key="1">
    <citation type="submission" date="2022-07" db="EMBL/GenBank/DDBJ databases">
        <title>Parvularcula maris sp. nov., an algicidal bacterium isolated from seawater.</title>
        <authorList>
            <person name="Li F."/>
        </authorList>
    </citation>
    <scope>NUCLEOTIDE SEQUENCE</scope>
    <source>
        <strain evidence="3">BGMRC 0090</strain>
    </source>
</reference>
<dbReference type="PANTHER" id="PTHR33408:SF2">
    <property type="entry name" value="TRANSPOSASE DDE DOMAIN-CONTAINING PROTEIN"/>
    <property type="match status" value="1"/>
</dbReference>
<name>A0A9X2RHI6_9PROT</name>
<dbReference type="InterPro" id="IPR008490">
    <property type="entry name" value="Transposase_InsH_N"/>
</dbReference>
<keyword evidence="4" id="KW-1185">Reference proteome</keyword>
<protein>
    <submittedName>
        <fullName evidence="3">Transposase</fullName>
    </submittedName>
</protein>
<dbReference type="Pfam" id="PF05598">
    <property type="entry name" value="DUF772"/>
    <property type="match status" value="1"/>
</dbReference>
<gene>
    <name evidence="3" type="ORF">NOG11_00955</name>
</gene>
<dbReference type="EMBL" id="JANIBC010000001">
    <property type="protein sequence ID" value="MCQ8183946.1"/>
    <property type="molecule type" value="Genomic_DNA"/>
</dbReference>
<dbReference type="RefSeq" id="WP_256617750.1">
    <property type="nucleotide sequence ID" value="NZ_JANIBC010000001.1"/>
</dbReference>
<dbReference type="AlphaFoldDB" id="A0A9X2RHI6"/>
<evidence type="ECO:0000313" key="3">
    <source>
        <dbReference type="EMBL" id="MCQ8183946.1"/>
    </source>
</evidence>
<accession>A0A9X2RHI6</accession>
<evidence type="ECO:0000259" key="1">
    <source>
        <dbReference type="Pfam" id="PF05598"/>
    </source>
</evidence>
<feature type="domain" description="Transposase DDE" evidence="2">
    <location>
        <begin position="316"/>
        <end position="442"/>
    </location>
</feature>
<evidence type="ECO:0000313" key="4">
    <source>
        <dbReference type="Proteomes" id="UP001142610"/>
    </source>
</evidence>
<dbReference type="Pfam" id="PF13751">
    <property type="entry name" value="DDE_Tnp_1_6"/>
    <property type="match status" value="1"/>
</dbReference>
<dbReference type="PANTHER" id="PTHR33408">
    <property type="entry name" value="TRANSPOSASE"/>
    <property type="match status" value="1"/>
</dbReference>
<proteinExistence type="predicted"/>